<dbReference type="AlphaFoldDB" id="A0A9X1MGP4"/>
<reference evidence="1" key="1">
    <citation type="submission" date="2021-10" db="EMBL/GenBank/DDBJ databases">
        <title>Novel species in genus Arthrobacter.</title>
        <authorList>
            <person name="Liu Y."/>
        </authorList>
    </citation>
    <scope>NUCLEOTIDE SEQUENCE</scope>
    <source>
        <strain evidence="1">Zg-Y453</strain>
    </source>
</reference>
<protein>
    <submittedName>
        <fullName evidence="1">Uncharacterized protein</fullName>
    </submittedName>
</protein>
<dbReference type="Proteomes" id="UP001139158">
    <property type="component" value="Unassembled WGS sequence"/>
</dbReference>
<evidence type="ECO:0000313" key="2">
    <source>
        <dbReference type="Proteomes" id="UP001139158"/>
    </source>
</evidence>
<dbReference type="RefSeq" id="WP_227897724.1">
    <property type="nucleotide sequence ID" value="NZ_CP099467.1"/>
</dbReference>
<proteinExistence type="predicted"/>
<comment type="caution">
    <text evidence="1">The sequence shown here is derived from an EMBL/GenBank/DDBJ whole genome shotgun (WGS) entry which is preliminary data.</text>
</comment>
<keyword evidence="2" id="KW-1185">Reference proteome</keyword>
<gene>
    <name evidence="1" type="ORF">LJ757_18375</name>
</gene>
<dbReference type="EMBL" id="JAJFZV010000020">
    <property type="protein sequence ID" value="MCC3299738.1"/>
    <property type="molecule type" value="Genomic_DNA"/>
</dbReference>
<sequence>MSAVQKVRNLARWAWEKDQELVTSGRSLDGNHPDSGLIDRAWVRSCLHPRIEDRAIDRALRSLVESGELELVKPGSREMYRLAKPGFDK</sequence>
<organism evidence="1 2">
    <name type="scientific">Arthrobacter caoxuetaonis</name>
    <dbReference type="NCBI Taxonomy" id="2886935"/>
    <lineage>
        <taxon>Bacteria</taxon>
        <taxon>Bacillati</taxon>
        <taxon>Actinomycetota</taxon>
        <taxon>Actinomycetes</taxon>
        <taxon>Micrococcales</taxon>
        <taxon>Micrococcaceae</taxon>
        <taxon>Arthrobacter</taxon>
    </lineage>
</organism>
<name>A0A9X1MGP4_9MICC</name>
<accession>A0A9X1MGP4</accession>
<evidence type="ECO:0000313" key="1">
    <source>
        <dbReference type="EMBL" id="MCC3299738.1"/>
    </source>
</evidence>